<dbReference type="EMBL" id="JYDL01000035">
    <property type="protein sequence ID" value="KRX21977.1"/>
    <property type="molecule type" value="Genomic_DNA"/>
</dbReference>
<dbReference type="Proteomes" id="UP000054630">
    <property type="component" value="Unassembled WGS sequence"/>
</dbReference>
<gene>
    <name evidence="1" type="ORF">T07_13298</name>
</gene>
<accession>A0A0V0S5K0</accession>
<name>A0A0V0S5K0_9BILA</name>
<keyword evidence="2" id="KW-1185">Reference proteome</keyword>
<evidence type="ECO:0000313" key="2">
    <source>
        <dbReference type="Proteomes" id="UP000054630"/>
    </source>
</evidence>
<dbReference type="AlphaFoldDB" id="A0A0V0S5K0"/>
<proteinExistence type="predicted"/>
<organism evidence="1 2">
    <name type="scientific">Trichinella nelsoni</name>
    <dbReference type="NCBI Taxonomy" id="6336"/>
    <lineage>
        <taxon>Eukaryota</taxon>
        <taxon>Metazoa</taxon>
        <taxon>Ecdysozoa</taxon>
        <taxon>Nematoda</taxon>
        <taxon>Enoplea</taxon>
        <taxon>Dorylaimia</taxon>
        <taxon>Trichinellida</taxon>
        <taxon>Trichinellidae</taxon>
        <taxon>Trichinella</taxon>
    </lineage>
</organism>
<dbReference type="OrthoDB" id="5920712at2759"/>
<sequence length="113" mass="13230">MSIPWAYTKIGTIQRRLAWPLRKDDTQIRYLYWENVFSRSLRQPRAAENLQLRHFPHRREAFCSISPGNRFQATTDVCFTELIDIPLRDKFSVLIMHAAAAAVQQLVKRISVS</sequence>
<comment type="caution">
    <text evidence="1">The sequence shown here is derived from an EMBL/GenBank/DDBJ whole genome shotgun (WGS) entry which is preliminary data.</text>
</comment>
<reference evidence="1 2" key="1">
    <citation type="submission" date="2015-01" db="EMBL/GenBank/DDBJ databases">
        <title>Evolution of Trichinella species and genotypes.</title>
        <authorList>
            <person name="Korhonen P.K."/>
            <person name="Edoardo P."/>
            <person name="Giuseppe L.R."/>
            <person name="Gasser R.B."/>
        </authorList>
    </citation>
    <scope>NUCLEOTIDE SEQUENCE [LARGE SCALE GENOMIC DNA]</scope>
    <source>
        <strain evidence="1">ISS37</strain>
    </source>
</reference>
<protein>
    <submittedName>
        <fullName evidence="1">Uncharacterized protein</fullName>
    </submittedName>
</protein>
<evidence type="ECO:0000313" key="1">
    <source>
        <dbReference type="EMBL" id="KRX21977.1"/>
    </source>
</evidence>